<evidence type="ECO:0000313" key="1">
    <source>
        <dbReference type="EMBL" id="CAE4596953.1"/>
    </source>
</evidence>
<organism evidence="1">
    <name type="scientific">Alexandrium monilatum</name>
    <dbReference type="NCBI Taxonomy" id="311494"/>
    <lineage>
        <taxon>Eukaryota</taxon>
        <taxon>Sar</taxon>
        <taxon>Alveolata</taxon>
        <taxon>Dinophyceae</taxon>
        <taxon>Gonyaulacales</taxon>
        <taxon>Pyrocystaceae</taxon>
        <taxon>Alexandrium</taxon>
    </lineage>
</organism>
<protein>
    <submittedName>
        <fullName evidence="1">Uncharacterized protein</fullName>
    </submittedName>
</protein>
<name>A0A7S4QXJ0_9DINO</name>
<dbReference type="EMBL" id="HBNR01039190">
    <property type="protein sequence ID" value="CAE4596953.1"/>
    <property type="molecule type" value="Transcribed_RNA"/>
</dbReference>
<accession>A0A7S4QXJ0</accession>
<sequence length="316" mass="34490">MVGRLCLPVLSISDVFSQHPHEAAVAEHESQVPRSGLGIARTAFAAHVVNNSLDPPRRRDFREIEGAIVEERKGDGRLCIKGTEGCGEMKITDPKKDKTKPGLSGPGDVEDIFSRVFARSAAPPTAAPEGEGPDPFKATSKTIKNALESAALRGQGEGVPPIDPQSGSPVRISDLWKWVSNIQMRRARQAANIADHAVQEAWKQQRLARYYSHEALKAEAAAIRAIPKPESLEADAPSKPGFFRYSVPPELKKFYETQKVPPGWELPPAPLVDPKQDKMMLRVTSDSVPAFALAPPRELSEKPRLLRPVALPAAFL</sequence>
<gene>
    <name evidence="1" type="ORF">AMON00008_LOCUS27121</name>
</gene>
<reference evidence="1" key="1">
    <citation type="submission" date="2021-01" db="EMBL/GenBank/DDBJ databases">
        <authorList>
            <person name="Corre E."/>
            <person name="Pelletier E."/>
            <person name="Niang G."/>
            <person name="Scheremetjew M."/>
            <person name="Finn R."/>
            <person name="Kale V."/>
            <person name="Holt S."/>
            <person name="Cochrane G."/>
            <person name="Meng A."/>
            <person name="Brown T."/>
            <person name="Cohen L."/>
        </authorList>
    </citation>
    <scope>NUCLEOTIDE SEQUENCE</scope>
    <source>
        <strain evidence="1">CCMP3105</strain>
    </source>
</reference>
<dbReference type="AlphaFoldDB" id="A0A7S4QXJ0"/>
<proteinExistence type="predicted"/>